<feature type="region of interest" description="Disordered" evidence="1">
    <location>
        <begin position="21"/>
        <end position="40"/>
    </location>
</feature>
<sequence>MVTGAHQQSFLPSQYSSNTYAYGGNFPSGAQQPASASVRRGYPLHEYRGAQDAQPRTCPQLLPSLLDASGGPLLGLKLKKSPSALDWFQQQLDQQQRGQQVQQPPVLQQQPPVQVPVQHAAPAVAGVMQPAAPLATTPLPTIEPHTSDHNQNESMGTSFEETLEDMDFTSSLPWDVILDCKLRGA</sequence>
<gene>
    <name evidence="2" type="ORF">WJX73_007979</name>
</gene>
<dbReference type="EMBL" id="JALJOQ010000174">
    <property type="protein sequence ID" value="KAK9791607.1"/>
    <property type="molecule type" value="Genomic_DNA"/>
</dbReference>
<proteinExistence type="predicted"/>
<evidence type="ECO:0000313" key="2">
    <source>
        <dbReference type="EMBL" id="KAK9791607.1"/>
    </source>
</evidence>
<protein>
    <submittedName>
        <fullName evidence="2">Uncharacterized protein</fullName>
    </submittedName>
</protein>
<evidence type="ECO:0000256" key="1">
    <source>
        <dbReference type="SAM" id="MobiDB-lite"/>
    </source>
</evidence>
<accession>A0AAW1NRA2</accession>
<name>A0AAW1NRA2_9CHLO</name>
<reference evidence="2 3" key="1">
    <citation type="journal article" date="2024" name="Nat. Commun.">
        <title>Phylogenomics reveals the evolutionary origins of lichenization in chlorophyte algae.</title>
        <authorList>
            <person name="Puginier C."/>
            <person name="Libourel C."/>
            <person name="Otte J."/>
            <person name="Skaloud P."/>
            <person name="Haon M."/>
            <person name="Grisel S."/>
            <person name="Petersen M."/>
            <person name="Berrin J.G."/>
            <person name="Delaux P.M."/>
            <person name="Dal Grande F."/>
            <person name="Keller J."/>
        </authorList>
    </citation>
    <scope>NUCLEOTIDE SEQUENCE [LARGE SCALE GENOMIC DNA]</scope>
    <source>
        <strain evidence="2 3">SAG 2036</strain>
    </source>
</reference>
<dbReference type="AlphaFoldDB" id="A0AAW1NRA2"/>
<dbReference type="Proteomes" id="UP001465755">
    <property type="component" value="Unassembled WGS sequence"/>
</dbReference>
<comment type="caution">
    <text evidence="2">The sequence shown here is derived from an EMBL/GenBank/DDBJ whole genome shotgun (WGS) entry which is preliminary data.</text>
</comment>
<evidence type="ECO:0000313" key="3">
    <source>
        <dbReference type="Proteomes" id="UP001465755"/>
    </source>
</evidence>
<keyword evidence="3" id="KW-1185">Reference proteome</keyword>
<organism evidence="2 3">
    <name type="scientific">Symbiochloris irregularis</name>
    <dbReference type="NCBI Taxonomy" id="706552"/>
    <lineage>
        <taxon>Eukaryota</taxon>
        <taxon>Viridiplantae</taxon>
        <taxon>Chlorophyta</taxon>
        <taxon>core chlorophytes</taxon>
        <taxon>Trebouxiophyceae</taxon>
        <taxon>Trebouxiales</taxon>
        <taxon>Trebouxiaceae</taxon>
        <taxon>Symbiochloris</taxon>
    </lineage>
</organism>